<dbReference type="InterPro" id="IPR036043">
    <property type="entry name" value="Phosphoglycerate_kinase_sf"/>
</dbReference>
<dbReference type="PANTHER" id="PTHR11406:SF23">
    <property type="entry name" value="PHOSPHOGLYCERATE KINASE 1, CHLOROPLASTIC-RELATED"/>
    <property type="match status" value="1"/>
</dbReference>
<dbReference type="AlphaFoldDB" id="A0ABD3QVH0"/>
<evidence type="ECO:0000256" key="9">
    <source>
        <dbReference type="ARBA" id="ARBA00022840"/>
    </source>
</evidence>
<comment type="caution">
    <text evidence="14">The sequence shown here is derived from an EMBL/GenBank/DDBJ whole genome shotgun (WGS) entry which is preliminary data.</text>
</comment>
<dbReference type="PANTHER" id="PTHR11406">
    <property type="entry name" value="PHOSPHOGLYCERATE KINASE"/>
    <property type="match status" value="1"/>
</dbReference>
<evidence type="ECO:0000256" key="12">
    <source>
        <dbReference type="RuleBase" id="RU000532"/>
    </source>
</evidence>
<keyword evidence="11" id="KW-0324">Glycolysis</keyword>
<dbReference type="Gene3D" id="3.40.50.1260">
    <property type="entry name" value="Phosphoglycerate kinase, N-terminal domain"/>
    <property type="match status" value="2"/>
</dbReference>
<dbReference type="FunFam" id="3.40.50.1260:FF:000031">
    <property type="entry name" value="Phosphoglycerate kinase 1"/>
    <property type="match status" value="1"/>
</dbReference>
<gene>
    <name evidence="14" type="ORF">ACHAW5_006393</name>
</gene>
<keyword evidence="10" id="KW-0460">Magnesium</keyword>
<keyword evidence="6 12" id="KW-0808">Transferase</keyword>
<dbReference type="EC" id="2.7.2.3" evidence="5 12"/>
<comment type="subunit">
    <text evidence="13">Monomer.</text>
</comment>
<evidence type="ECO:0000256" key="10">
    <source>
        <dbReference type="ARBA" id="ARBA00022842"/>
    </source>
</evidence>
<evidence type="ECO:0000256" key="4">
    <source>
        <dbReference type="ARBA" id="ARBA00008982"/>
    </source>
</evidence>
<evidence type="ECO:0000256" key="7">
    <source>
        <dbReference type="ARBA" id="ARBA00022741"/>
    </source>
</evidence>
<dbReference type="Pfam" id="PF00162">
    <property type="entry name" value="PGK"/>
    <property type="match status" value="1"/>
</dbReference>
<name>A0ABD3QVH0_9STRA</name>
<dbReference type="Proteomes" id="UP001530315">
    <property type="component" value="Unassembled WGS sequence"/>
</dbReference>
<dbReference type="InterPro" id="IPR015824">
    <property type="entry name" value="Phosphoglycerate_kinase_N"/>
</dbReference>
<sequence length="285" mass="30050">MAQRIASYGDYFISDAFGTCHRINSATMVDIPAVLGHGGTGYLLQSEISAYSKILGGAAPRPIVAIVGGTKVSDKILLLEHIMNKIDCLIIGGALAFTFLKAAGYSIGNSFHEAGQSFEDKYCEEQNIDELAKSFLLTARSCNVEILLPSDHVCHTRCEPTDAAMITKDANVPDSYMALDIGPHTVAAYKKCISICRMAIWNGPMGVFEIPTYSTGSFSIAKALGDATQARGLMSIIAGGASGNAARLCGHSCRVSHVSSGGGASLDLLEGKVLPGIEILDDKVN</sequence>
<dbReference type="GO" id="GO:0006096">
    <property type="term" value="P:glycolytic process"/>
    <property type="evidence" value="ECO:0007669"/>
    <property type="project" value="UniProtKB-KW"/>
</dbReference>
<dbReference type="EMBL" id="JALLAZ020000107">
    <property type="protein sequence ID" value="KAL3803631.1"/>
    <property type="molecule type" value="Genomic_DNA"/>
</dbReference>
<evidence type="ECO:0000256" key="8">
    <source>
        <dbReference type="ARBA" id="ARBA00022777"/>
    </source>
</evidence>
<dbReference type="PRINTS" id="PR00477">
    <property type="entry name" value="PHGLYCKINASE"/>
</dbReference>
<protein>
    <recommendedName>
        <fullName evidence="5 12">Phosphoglycerate kinase</fullName>
        <ecNumber evidence="5 12">2.7.2.3</ecNumber>
    </recommendedName>
</protein>
<evidence type="ECO:0000256" key="6">
    <source>
        <dbReference type="ARBA" id="ARBA00022679"/>
    </source>
</evidence>
<comment type="similarity">
    <text evidence="4 12">Belongs to the phosphoglycerate kinase family.</text>
</comment>
<keyword evidence="9" id="KW-0067">ATP-binding</keyword>
<evidence type="ECO:0000256" key="3">
    <source>
        <dbReference type="ARBA" id="ARBA00004838"/>
    </source>
</evidence>
<comment type="pathway">
    <text evidence="3 12">Carbohydrate degradation; glycolysis; pyruvate from D-glyceraldehyde 3-phosphate: step 2/5.</text>
</comment>
<comment type="catalytic activity">
    <reaction evidence="1 12">
        <text>(2R)-3-phosphoglycerate + ATP = (2R)-3-phospho-glyceroyl phosphate + ADP</text>
        <dbReference type="Rhea" id="RHEA:14801"/>
        <dbReference type="ChEBI" id="CHEBI:30616"/>
        <dbReference type="ChEBI" id="CHEBI:57604"/>
        <dbReference type="ChEBI" id="CHEBI:58272"/>
        <dbReference type="ChEBI" id="CHEBI:456216"/>
        <dbReference type="EC" id="2.7.2.3"/>
    </reaction>
</comment>
<comment type="cofactor">
    <cofactor evidence="2">
        <name>Mg(2+)</name>
        <dbReference type="ChEBI" id="CHEBI:18420"/>
    </cofactor>
</comment>
<dbReference type="SUPFAM" id="SSF53748">
    <property type="entry name" value="Phosphoglycerate kinase"/>
    <property type="match status" value="1"/>
</dbReference>
<dbReference type="GO" id="GO:0005524">
    <property type="term" value="F:ATP binding"/>
    <property type="evidence" value="ECO:0007669"/>
    <property type="project" value="UniProtKB-KW"/>
</dbReference>
<keyword evidence="15" id="KW-1185">Reference proteome</keyword>
<evidence type="ECO:0000313" key="14">
    <source>
        <dbReference type="EMBL" id="KAL3803631.1"/>
    </source>
</evidence>
<dbReference type="InterPro" id="IPR001576">
    <property type="entry name" value="Phosphoglycerate_kinase"/>
</dbReference>
<keyword evidence="7" id="KW-0547">Nucleotide-binding</keyword>
<dbReference type="GO" id="GO:0004618">
    <property type="term" value="F:phosphoglycerate kinase activity"/>
    <property type="evidence" value="ECO:0007669"/>
    <property type="project" value="UniProtKB-EC"/>
</dbReference>
<reference evidence="14 15" key="1">
    <citation type="submission" date="2024-10" db="EMBL/GenBank/DDBJ databases">
        <title>Updated reference genomes for cyclostephanoid diatoms.</title>
        <authorList>
            <person name="Roberts W.R."/>
            <person name="Alverson A.J."/>
        </authorList>
    </citation>
    <scope>NUCLEOTIDE SEQUENCE [LARGE SCALE GENOMIC DNA]</scope>
    <source>
        <strain evidence="14 15">AJA276-08</strain>
    </source>
</reference>
<keyword evidence="8 12" id="KW-0418">Kinase</keyword>
<evidence type="ECO:0000313" key="15">
    <source>
        <dbReference type="Proteomes" id="UP001530315"/>
    </source>
</evidence>
<accession>A0ABD3QVH0</accession>
<evidence type="ECO:0000256" key="13">
    <source>
        <dbReference type="RuleBase" id="RU000696"/>
    </source>
</evidence>
<evidence type="ECO:0000256" key="5">
    <source>
        <dbReference type="ARBA" id="ARBA00013061"/>
    </source>
</evidence>
<evidence type="ECO:0000256" key="11">
    <source>
        <dbReference type="ARBA" id="ARBA00023152"/>
    </source>
</evidence>
<organism evidence="14 15">
    <name type="scientific">Stephanodiscus triporus</name>
    <dbReference type="NCBI Taxonomy" id="2934178"/>
    <lineage>
        <taxon>Eukaryota</taxon>
        <taxon>Sar</taxon>
        <taxon>Stramenopiles</taxon>
        <taxon>Ochrophyta</taxon>
        <taxon>Bacillariophyta</taxon>
        <taxon>Coscinodiscophyceae</taxon>
        <taxon>Thalassiosirophycidae</taxon>
        <taxon>Stephanodiscales</taxon>
        <taxon>Stephanodiscaceae</taxon>
        <taxon>Stephanodiscus</taxon>
    </lineage>
</organism>
<evidence type="ECO:0000256" key="2">
    <source>
        <dbReference type="ARBA" id="ARBA00001946"/>
    </source>
</evidence>
<proteinExistence type="inferred from homology"/>
<evidence type="ECO:0000256" key="1">
    <source>
        <dbReference type="ARBA" id="ARBA00000642"/>
    </source>
</evidence>